<reference evidence="1" key="1">
    <citation type="submission" date="2009-02" db="EMBL/GenBank/DDBJ databases">
        <authorList>
            <person name="Fulton L."/>
            <person name="Clifton S."/>
            <person name="Fulton B."/>
            <person name="Xu J."/>
            <person name="Minx P."/>
            <person name="Pepin K.H."/>
            <person name="Johnson M."/>
            <person name="Bhonagiri V."/>
            <person name="Nash W.E."/>
            <person name="Mardis E.R."/>
            <person name="Wilson R.K."/>
        </authorList>
    </citation>
    <scope>NUCLEOTIDE SEQUENCE [LARGE SCALE GENOMIC DNA]</scope>
    <source>
        <strain evidence="1">DSM 15053</strain>
    </source>
</reference>
<name>C0BY16_9FIRM</name>
<reference evidence="1" key="2">
    <citation type="submission" date="2013-06" db="EMBL/GenBank/DDBJ databases">
        <title>Draft genome sequence of Clostridium hylemonae (DSM 15053).</title>
        <authorList>
            <person name="Sudarsanam P."/>
            <person name="Ley R."/>
            <person name="Guruge J."/>
            <person name="Turnbaugh P.J."/>
            <person name="Mahowald M."/>
            <person name="Liep D."/>
            <person name="Gordon J."/>
        </authorList>
    </citation>
    <scope>NUCLEOTIDE SEQUENCE</scope>
    <source>
        <strain evidence="1">DSM 15053</strain>
    </source>
</reference>
<evidence type="ECO:0000313" key="1">
    <source>
        <dbReference type="EMBL" id="EEG75173.1"/>
    </source>
</evidence>
<organism evidence="1 2">
    <name type="scientific">[Clostridium] hylemonae DSM 15053</name>
    <dbReference type="NCBI Taxonomy" id="553973"/>
    <lineage>
        <taxon>Bacteria</taxon>
        <taxon>Bacillati</taxon>
        <taxon>Bacillota</taxon>
        <taxon>Clostridia</taxon>
        <taxon>Lachnospirales</taxon>
        <taxon>Lachnospiraceae</taxon>
    </lineage>
</organism>
<gene>
    <name evidence="1" type="ORF">CLOHYLEM_04703</name>
</gene>
<protein>
    <submittedName>
        <fullName evidence="1">Uncharacterized protein</fullName>
    </submittedName>
</protein>
<dbReference type="EMBL" id="ABYI02000015">
    <property type="protein sequence ID" value="EEG75173.1"/>
    <property type="molecule type" value="Genomic_DNA"/>
</dbReference>
<dbReference type="Proteomes" id="UP000004893">
    <property type="component" value="Unassembled WGS sequence"/>
</dbReference>
<dbReference type="AlphaFoldDB" id="C0BY16"/>
<proteinExistence type="predicted"/>
<sequence length="41" mass="4442">MKETGGDVRKVKVQGKCYGGSRTFALLPRSGTDRQENKGGE</sequence>
<evidence type="ECO:0000313" key="2">
    <source>
        <dbReference type="Proteomes" id="UP000004893"/>
    </source>
</evidence>
<accession>C0BY16</accession>
<dbReference type="HOGENOM" id="CLU_3268026_0_0_9"/>
<comment type="caution">
    <text evidence="1">The sequence shown here is derived from an EMBL/GenBank/DDBJ whole genome shotgun (WGS) entry which is preliminary data.</text>
</comment>
<keyword evidence="2" id="KW-1185">Reference proteome</keyword>